<keyword evidence="6" id="KW-1185">Reference proteome</keyword>
<feature type="transmembrane region" description="Helical" evidence="4">
    <location>
        <begin position="53"/>
        <end position="72"/>
    </location>
</feature>
<feature type="transmembrane region" description="Helical" evidence="4">
    <location>
        <begin position="6"/>
        <end position="24"/>
    </location>
</feature>
<comment type="similarity">
    <text evidence="1">Belongs to the sterol desaturase family.</text>
</comment>
<proteinExistence type="inferred from homology"/>
<evidence type="ECO:0000256" key="1">
    <source>
        <dbReference type="ARBA" id="ARBA00009324"/>
    </source>
</evidence>
<keyword evidence="4" id="KW-0472">Membrane</keyword>
<dbReference type="PANTHER" id="PTHR31899:SF9">
    <property type="entry name" value="BETA-CAROTENE 3-HYDROXYLASE 1, CHLOROPLASTIC"/>
    <property type="match status" value="1"/>
</dbReference>
<dbReference type="PANTHER" id="PTHR31899">
    <property type="entry name" value="BETA-CAROTENE 3-HYDROXYLASE 1, CHLOROPLASTIC"/>
    <property type="match status" value="1"/>
</dbReference>
<evidence type="ECO:0000256" key="2">
    <source>
        <dbReference type="ARBA" id="ARBA00022746"/>
    </source>
</evidence>
<dbReference type="RefSeq" id="WP_338397185.1">
    <property type="nucleotide sequence ID" value="NZ_AP025292.1"/>
</dbReference>
<organism evidence="5 6">
    <name type="scientific">Persicobacter psychrovividus</name>
    <dbReference type="NCBI Taxonomy" id="387638"/>
    <lineage>
        <taxon>Bacteria</taxon>
        <taxon>Pseudomonadati</taxon>
        <taxon>Bacteroidota</taxon>
        <taxon>Cytophagia</taxon>
        <taxon>Cytophagales</taxon>
        <taxon>Persicobacteraceae</taxon>
        <taxon>Persicobacter</taxon>
    </lineage>
</organism>
<evidence type="ECO:0000313" key="6">
    <source>
        <dbReference type="Proteomes" id="UP001354989"/>
    </source>
</evidence>
<keyword evidence="3" id="KW-0560">Oxidoreductase</keyword>
<accession>A0ABM7VGS9</accession>
<dbReference type="Proteomes" id="UP001354989">
    <property type="component" value="Chromosome"/>
</dbReference>
<protein>
    <submittedName>
        <fullName evidence="5">Beta-carotene hydroxylase</fullName>
    </submittedName>
</protein>
<dbReference type="InterPro" id="IPR045019">
    <property type="entry name" value="BETA-OHASE-like"/>
</dbReference>
<evidence type="ECO:0000256" key="3">
    <source>
        <dbReference type="ARBA" id="ARBA00023002"/>
    </source>
</evidence>
<evidence type="ECO:0000256" key="4">
    <source>
        <dbReference type="SAM" id="Phobius"/>
    </source>
</evidence>
<keyword evidence="2" id="KW-0125">Carotenoid biosynthesis</keyword>
<feature type="transmembrane region" description="Helical" evidence="4">
    <location>
        <begin position="78"/>
        <end position="100"/>
    </location>
</feature>
<sequence length="167" mass="19690">MQILINILLVIGAFLFMEGVAWFTHKYVMHGFLWSWHQDHHTVHQKNFEKNDLFAVVFSIPAIVMIVIGSEFPEVRFLLYLGIGITCYGVFYSIFHDIIVHRRIKFKYQFKSRYMKRIMKAHYVHHAVHSKEGAEAFGFLYAPKKYEKQGITKKEVHQASRTEAHTS</sequence>
<dbReference type="EMBL" id="AP025292">
    <property type="protein sequence ID" value="BDD00162.1"/>
    <property type="molecule type" value="Genomic_DNA"/>
</dbReference>
<keyword evidence="4" id="KW-0812">Transmembrane</keyword>
<evidence type="ECO:0000313" key="5">
    <source>
        <dbReference type="EMBL" id="BDD00162.1"/>
    </source>
</evidence>
<keyword evidence="4" id="KW-1133">Transmembrane helix</keyword>
<reference evidence="5 6" key="1">
    <citation type="submission" date="2021-12" db="EMBL/GenBank/DDBJ databases">
        <title>Genome sequencing of bacteria with rrn-lacking chromosome and rrn-plasmid.</title>
        <authorList>
            <person name="Anda M."/>
            <person name="Iwasaki W."/>
        </authorList>
    </citation>
    <scope>NUCLEOTIDE SEQUENCE [LARGE SCALE GENOMIC DNA]</scope>
    <source>
        <strain evidence="5 6">NBRC 101262</strain>
    </source>
</reference>
<name>A0ABM7VGS9_9BACT</name>
<gene>
    <name evidence="5" type="primary">crtZ</name>
    <name evidence="5" type="ORF">PEPS_24420</name>
</gene>